<sequence>QQRKVIRLWIDTSAAYPGTYAACGSGMIDIHSRTDVATGRWDTISEFGVYRPRGSVNVPAPRETLDRRCGGCHREAVPLHPQLLYNLTRPEKSMVLLAPLAKEAGGLGLCKHQLETANSNHPAGFLDTADADYRTILAFLGEASHALAKVKRFDMPQFRPAVEYLDQMKSYGILSSNFDPEKAPVDVYRLDEAYWRSLWHRPIVP</sequence>
<feature type="non-terminal residue" evidence="1">
    <location>
        <position position="1"/>
    </location>
</feature>
<accession>A0A0F9C5B6</accession>
<protein>
    <recommendedName>
        <fullName evidence="2">Hydrazine synthase alpha subunit middle domain-containing protein</fullName>
    </recommendedName>
</protein>
<evidence type="ECO:0008006" key="2">
    <source>
        <dbReference type="Google" id="ProtNLM"/>
    </source>
</evidence>
<organism evidence="1">
    <name type="scientific">marine sediment metagenome</name>
    <dbReference type="NCBI Taxonomy" id="412755"/>
    <lineage>
        <taxon>unclassified sequences</taxon>
        <taxon>metagenomes</taxon>
        <taxon>ecological metagenomes</taxon>
    </lineage>
</organism>
<proteinExistence type="predicted"/>
<comment type="caution">
    <text evidence="1">The sequence shown here is derived from an EMBL/GenBank/DDBJ whole genome shotgun (WGS) entry which is preliminary data.</text>
</comment>
<evidence type="ECO:0000313" key="1">
    <source>
        <dbReference type="EMBL" id="KKK97669.1"/>
    </source>
</evidence>
<dbReference type="EMBL" id="LAZR01045950">
    <property type="protein sequence ID" value="KKK97669.1"/>
    <property type="molecule type" value="Genomic_DNA"/>
</dbReference>
<dbReference type="AlphaFoldDB" id="A0A0F9C5B6"/>
<name>A0A0F9C5B6_9ZZZZ</name>
<reference evidence="1" key="1">
    <citation type="journal article" date="2015" name="Nature">
        <title>Complex archaea that bridge the gap between prokaryotes and eukaryotes.</title>
        <authorList>
            <person name="Spang A."/>
            <person name="Saw J.H."/>
            <person name="Jorgensen S.L."/>
            <person name="Zaremba-Niedzwiedzka K."/>
            <person name="Martijn J."/>
            <person name="Lind A.E."/>
            <person name="van Eijk R."/>
            <person name="Schleper C."/>
            <person name="Guy L."/>
            <person name="Ettema T.J."/>
        </authorList>
    </citation>
    <scope>NUCLEOTIDE SEQUENCE</scope>
</reference>
<gene>
    <name evidence="1" type="ORF">LCGC14_2650450</name>
</gene>